<evidence type="ECO:0000313" key="10">
    <source>
        <dbReference type="EMBL" id="GLV59470.1"/>
    </source>
</evidence>
<keyword evidence="4 7" id="KW-0862">Zinc</keyword>
<evidence type="ECO:0000256" key="7">
    <source>
        <dbReference type="HAMAP-Rule" id="MF_01428"/>
    </source>
</evidence>
<keyword evidence="6 7" id="KW-0030">Aminoacyl-tRNA synthetase</keyword>
<evidence type="ECO:0000256" key="8">
    <source>
        <dbReference type="RuleBase" id="RU363037"/>
    </source>
</evidence>
<feature type="binding site" evidence="7">
    <location>
        <position position="114"/>
    </location>
    <ligand>
        <name>Zn(2+)</name>
        <dbReference type="ChEBI" id="CHEBI:29105"/>
    </ligand>
</feature>
<evidence type="ECO:0000256" key="4">
    <source>
        <dbReference type="ARBA" id="ARBA00022833"/>
    </source>
</evidence>
<comment type="caution">
    <text evidence="10">The sequence shown here is derived from an EMBL/GenBank/DDBJ whole genome shotgun (WGS) entry which is preliminary data.</text>
</comment>
<dbReference type="RefSeq" id="WP_338256125.1">
    <property type="nucleotide sequence ID" value="NZ_BSRI01000002.1"/>
</dbReference>
<dbReference type="NCBIfam" id="NF004314">
    <property type="entry name" value="PRK05710.1-3"/>
    <property type="match status" value="1"/>
</dbReference>
<comment type="function">
    <text evidence="7">Catalyzes the tRNA-independent activation of glutamate in presence of ATP and the subsequent transfer of glutamate onto a tRNA(Asp). Glutamate is transferred on the 2-amino-5-(4,5-dihydroxy-2-cyclopenten-1-yl) moiety of the queuosine in the wobble position of the QUC anticodon.</text>
</comment>
<dbReference type="InterPro" id="IPR022380">
    <property type="entry name" value="Glu-Q_tRNA(Asp)_Synthase"/>
</dbReference>
<dbReference type="PROSITE" id="PS00178">
    <property type="entry name" value="AA_TRNA_LIGASE_I"/>
    <property type="match status" value="1"/>
</dbReference>
<dbReference type="SUPFAM" id="SSF52374">
    <property type="entry name" value="Nucleotidylyl transferase"/>
    <property type="match status" value="1"/>
</dbReference>
<feature type="binding site" evidence="7">
    <location>
        <position position="202"/>
    </location>
    <ligand>
        <name>L-glutamate</name>
        <dbReference type="ChEBI" id="CHEBI:29985"/>
    </ligand>
</feature>
<dbReference type="NCBIfam" id="NF004315">
    <property type="entry name" value="PRK05710.1-4"/>
    <property type="match status" value="1"/>
</dbReference>
<dbReference type="InterPro" id="IPR001412">
    <property type="entry name" value="aa-tRNA-synth_I_CS"/>
</dbReference>
<dbReference type="Pfam" id="PF00749">
    <property type="entry name" value="tRNA-synt_1c"/>
    <property type="match status" value="1"/>
</dbReference>
<dbReference type="PRINTS" id="PR00987">
    <property type="entry name" value="TRNASYNTHGLU"/>
</dbReference>
<dbReference type="HAMAP" id="MF_01428">
    <property type="entry name" value="Glu_Q_tRNA_synth"/>
    <property type="match status" value="1"/>
</dbReference>
<keyword evidence="1 7" id="KW-0436">Ligase</keyword>
<evidence type="ECO:0000256" key="3">
    <source>
        <dbReference type="ARBA" id="ARBA00022741"/>
    </source>
</evidence>
<accession>A0ABQ6G4A2</accession>
<keyword evidence="2 7" id="KW-0479">Metal-binding</keyword>
<evidence type="ECO:0000313" key="11">
    <source>
        <dbReference type="Proteomes" id="UP001344906"/>
    </source>
</evidence>
<comment type="similarity">
    <text evidence="7">Belongs to the class-I aminoacyl-tRNA synthetase family. GluQ subfamily.</text>
</comment>
<name>A0ABQ6G4A2_9CHLR</name>
<comment type="cofactor">
    <cofactor evidence="7">
        <name>Zn(2+)</name>
        <dbReference type="ChEBI" id="CHEBI:29105"/>
    </cofactor>
    <text evidence="7">Binds 1 zinc ion per subunit.</text>
</comment>
<dbReference type="PANTHER" id="PTHR43311">
    <property type="entry name" value="GLUTAMATE--TRNA LIGASE"/>
    <property type="match status" value="1"/>
</dbReference>
<dbReference type="EMBL" id="BSRI01000002">
    <property type="protein sequence ID" value="GLV59470.1"/>
    <property type="molecule type" value="Genomic_DNA"/>
</dbReference>
<feature type="binding site" evidence="7">
    <location>
        <position position="261"/>
    </location>
    <ligand>
        <name>ATP</name>
        <dbReference type="ChEBI" id="CHEBI:30616"/>
    </ligand>
</feature>
<evidence type="ECO:0000256" key="1">
    <source>
        <dbReference type="ARBA" id="ARBA00022598"/>
    </source>
</evidence>
<dbReference type="InterPro" id="IPR014729">
    <property type="entry name" value="Rossmann-like_a/b/a_fold"/>
</dbReference>
<feature type="binding site" evidence="7">
    <location>
        <position position="136"/>
    </location>
    <ligand>
        <name>Zn(2+)</name>
        <dbReference type="ChEBI" id="CHEBI:29105"/>
    </ligand>
</feature>
<organism evidence="10 11">
    <name type="scientific">Dictyobacter halimunensis</name>
    <dbReference type="NCBI Taxonomy" id="3026934"/>
    <lineage>
        <taxon>Bacteria</taxon>
        <taxon>Bacillati</taxon>
        <taxon>Chloroflexota</taxon>
        <taxon>Ktedonobacteria</taxon>
        <taxon>Ktedonobacterales</taxon>
        <taxon>Dictyobacteraceae</taxon>
        <taxon>Dictyobacter</taxon>
    </lineage>
</organism>
<dbReference type="Gene3D" id="3.40.50.620">
    <property type="entry name" value="HUPs"/>
    <property type="match status" value="1"/>
</dbReference>
<dbReference type="InterPro" id="IPR049940">
    <property type="entry name" value="GluQ/Sye"/>
</dbReference>
<keyword evidence="11" id="KW-1185">Reference proteome</keyword>
<dbReference type="EC" id="6.1.1.-" evidence="7"/>
<dbReference type="Proteomes" id="UP001344906">
    <property type="component" value="Unassembled WGS sequence"/>
</dbReference>
<dbReference type="InterPro" id="IPR000924">
    <property type="entry name" value="Glu/Gln-tRNA-synth"/>
</dbReference>
<dbReference type="PANTHER" id="PTHR43311:SF1">
    <property type="entry name" value="GLUTAMYL-Q TRNA(ASP) SYNTHETASE"/>
    <property type="match status" value="1"/>
</dbReference>
<evidence type="ECO:0000256" key="5">
    <source>
        <dbReference type="ARBA" id="ARBA00022840"/>
    </source>
</evidence>
<feature type="binding site" evidence="7">
    <location>
        <position position="140"/>
    </location>
    <ligand>
        <name>Zn(2+)</name>
        <dbReference type="ChEBI" id="CHEBI:29105"/>
    </ligand>
</feature>
<gene>
    <name evidence="7 10" type="primary">gluQ</name>
    <name evidence="10" type="ORF">KDH_62960</name>
</gene>
<evidence type="ECO:0000259" key="9">
    <source>
        <dbReference type="Pfam" id="PF00749"/>
    </source>
</evidence>
<keyword evidence="5 7" id="KW-0067">ATP-binding</keyword>
<sequence length="326" mass="36447">MSHQLMTEIVRGRYAPSPTGTLHMGNLRTALLAWLFARGAGGEFILRIEDLDQPRMQPRATEQMLQDLHWLGLDWDEGPEGGPYAPYIQNERLGIYQRYLQRLQDAGLVYPCYCSRAEIQQAAAHLPAGVDGGARYPGTCRQLSERQRRQYERQGRRPSLRLRVPNDTTITFTDLVLGPQQQQVQQAVGDFILRRADGIFAYQLAVVVDDALMHLNQIVRGADLLSSTARQIVLYQLLDFSVPTFAHVPLIRNEQGQKLSKRVQSAGLAPLQASNYTAEDVIGLLAHSCGLRDTAEAISAAELAAYYRQRPATSLYELLRPGPHTA</sequence>
<evidence type="ECO:0000256" key="6">
    <source>
        <dbReference type="ARBA" id="ARBA00023146"/>
    </source>
</evidence>
<keyword evidence="8" id="KW-0648">Protein biosynthesis</keyword>
<dbReference type="NCBIfam" id="TIGR03838">
    <property type="entry name" value="queuosine_YadB"/>
    <property type="match status" value="1"/>
</dbReference>
<evidence type="ECO:0000256" key="2">
    <source>
        <dbReference type="ARBA" id="ARBA00022723"/>
    </source>
</evidence>
<reference evidence="10 11" key="1">
    <citation type="submission" date="2023-02" db="EMBL/GenBank/DDBJ databases">
        <title>Dictyobacter halimunensis sp. nov., a new member of the class Ktedonobacteria from forest soil in a geothermal area.</title>
        <authorList>
            <person name="Rachmania M.K."/>
            <person name="Ningsih F."/>
            <person name="Sakai Y."/>
            <person name="Yabe S."/>
            <person name="Yokota A."/>
            <person name="Sjamsuridzal W."/>
        </authorList>
    </citation>
    <scope>NUCLEOTIDE SEQUENCE [LARGE SCALE GENOMIC DNA]</scope>
    <source>
        <strain evidence="10 11">S3.2.2.5</strain>
    </source>
</reference>
<dbReference type="InterPro" id="IPR020058">
    <property type="entry name" value="Glu/Gln-tRNA-synth_Ib_cat-dom"/>
</dbReference>
<protein>
    <recommendedName>
        <fullName evidence="7">Glutamyl-Q tRNA(Asp) synthetase</fullName>
        <shortName evidence="7">Glu-Q-RSs</shortName>
        <ecNumber evidence="7">6.1.1.-</ecNumber>
    </recommendedName>
</protein>
<feature type="binding site" evidence="7">
    <location>
        <begin position="13"/>
        <end position="17"/>
    </location>
    <ligand>
        <name>L-glutamate</name>
        <dbReference type="ChEBI" id="CHEBI:29985"/>
    </ligand>
</feature>
<feature type="short sequence motif" description="'HIGH' region" evidence="7">
    <location>
        <begin position="16"/>
        <end position="26"/>
    </location>
</feature>
<proteinExistence type="inferred from homology"/>
<feature type="short sequence motif" description="'KMSKS' region" evidence="7">
    <location>
        <begin position="258"/>
        <end position="262"/>
    </location>
</feature>
<feature type="binding site" evidence="7">
    <location>
        <position position="49"/>
    </location>
    <ligand>
        <name>L-glutamate</name>
        <dbReference type="ChEBI" id="CHEBI:29985"/>
    </ligand>
</feature>
<feature type="domain" description="Glutamyl/glutaminyl-tRNA synthetase class Ib catalytic" evidence="9">
    <location>
        <begin position="10"/>
        <end position="266"/>
    </location>
</feature>
<feature type="binding site" evidence="7">
    <location>
        <position position="112"/>
    </location>
    <ligand>
        <name>Zn(2+)</name>
        <dbReference type="ChEBI" id="CHEBI:29105"/>
    </ligand>
</feature>
<keyword evidence="3 7" id="KW-0547">Nucleotide-binding</keyword>
<feature type="binding site" evidence="7">
    <location>
        <position position="220"/>
    </location>
    <ligand>
        <name>L-glutamate</name>
        <dbReference type="ChEBI" id="CHEBI:29985"/>
    </ligand>
</feature>